<protein>
    <recommendedName>
        <fullName evidence="8">Ribosomal RNA-processing protein 1</fullName>
    </recommendedName>
</protein>
<dbReference type="OrthoDB" id="2019504at2759"/>
<dbReference type="InterPro" id="IPR010301">
    <property type="entry name" value="RRP1"/>
</dbReference>
<feature type="region of interest" description="Disordered" evidence="5">
    <location>
        <begin position="226"/>
        <end position="272"/>
    </location>
</feature>
<name>A0A4Q4T0D7_9PEZI</name>
<comment type="caution">
    <text evidence="6">The sequence shown here is derived from an EMBL/GenBank/DDBJ whole genome shotgun (WGS) entry which is preliminary data.</text>
</comment>
<comment type="similarity">
    <text evidence="2">Belongs to the RRP1 family.</text>
</comment>
<reference evidence="6 7" key="1">
    <citation type="submission" date="2018-06" db="EMBL/GenBank/DDBJ databases">
        <title>Complete Genomes of Monosporascus.</title>
        <authorList>
            <person name="Robinson A.J."/>
            <person name="Natvig D.O."/>
        </authorList>
    </citation>
    <scope>NUCLEOTIDE SEQUENCE [LARGE SCALE GENOMIC DNA]</scope>
    <source>
        <strain evidence="6 7">CBS 110550</strain>
    </source>
</reference>
<keyword evidence="7" id="KW-1185">Reference proteome</keyword>
<evidence type="ECO:0000256" key="5">
    <source>
        <dbReference type="SAM" id="MobiDB-lite"/>
    </source>
</evidence>
<dbReference type="GO" id="GO:0006364">
    <property type="term" value="P:rRNA processing"/>
    <property type="evidence" value="ECO:0007669"/>
    <property type="project" value="UniProtKB-KW"/>
</dbReference>
<dbReference type="PANTHER" id="PTHR13026">
    <property type="entry name" value="NNP-1 PROTEIN NOVEL NUCLEAR PROTEIN 1 NOP52"/>
    <property type="match status" value="1"/>
</dbReference>
<dbReference type="EMBL" id="QJNU01000515">
    <property type="protein sequence ID" value="RYO96353.1"/>
    <property type="molecule type" value="Genomic_DNA"/>
</dbReference>
<feature type="compositionally biased region" description="Acidic residues" evidence="5">
    <location>
        <begin position="186"/>
        <end position="210"/>
    </location>
</feature>
<dbReference type="GO" id="GO:0030688">
    <property type="term" value="C:preribosome, small subunit precursor"/>
    <property type="evidence" value="ECO:0007669"/>
    <property type="project" value="InterPro"/>
</dbReference>
<accession>A0A4Q4T0D7</accession>
<gene>
    <name evidence="6" type="ORF">DL764_007489</name>
</gene>
<dbReference type="GO" id="GO:0005634">
    <property type="term" value="C:nucleus"/>
    <property type="evidence" value="ECO:0007669"/>
    <property type="project" value="UniProtKB-SubCell"/>
</dbReference>
<evidence type="ECO:0000313" key="6">
    <source>
        <dbReference type="EMBL" id="RYO96353.1"/>
    </source>
</evidence>
<proteinExistence type="inferred from homology"/>
<evidence type="ECO:0000256" key="3">
    <source>
        <dbReference type="ARBA" id="ARBA00022552"/>
    </source>
</evidence>
<keyword evidence="4" id="KW-0539">Nucleus</keyword>
<feature type="region of interest" description="Disordered" evidence="5">
    <location>
        <begin position="181"/>
        <end position="210"/>
    </location>
</feature>
<feature type="compositionally biased region" description="Acidic residues" evidence="5">
    <location>
        <begin position="255"/>
        <end position="265"/>
    </location>
</feature>
<dbReference type="AlphaFoldDB" id="A0A4Q4T0D7"/>
<dbReference type="STRING" id="155417.A0A4Q4T0D7"/>
<evidence type="ECO:0000256" key="4">
    <source>
        <dbReference type="ARBA" id="ARBA00023242"/>
    </source>
</evidence>
<sequence length="272" mass="30017">MATSDEQNRKTRTQALSTLRTFLSSSSARPRTHLDNLKLWKGLFYSLWMCDRPVPQQNLCAELASLQSSLPPSPSGEEEQAVTQWLAAFWQTVAREWTGIDVLRLEKFLLLVRRVFGASVAWARDAGAGVKGERGRRQDALLSLFAQWPLETSGDLSKMPVGLRLHVLDIWVDEVERAGFLGGEEGGGEEGGGEEGGGEEGGGEEGDSEDDLLFLRRMRELVQVQVKSPSKPVRARAKESLADERLPWNKSREDGDADESGDDGDGWGGFKD</sequence>
<keyword evidence="3" id="KW-0698">rRNA processing</keyword>
<comment type="subcellular location">
    <subcellularLocation>
        <location evidence="1">Nucleus</location>
    </subcellularLocation>
</comment>
<evidence type="ECO:0000313" key="7">
    <source>
        <dbReference type="Proteomes" id="UP000293360"/>
    </source>
</evidence>
<evidence type="ECO:0000256" key="1">
    <source>
        <dbReference type="ARBA" id="ARBA00004123"/>
    </source>
</evidence>
<dbReference type="PANTHER" id="PTHR13026:SF0">
    <property type="entry name" value="RIBOSOMAL RNA PROCESSING 1B"/>
    <property type="match status" value="1"/>
</dbReference>
<dbReference type="Pfam" id="PF05997">
    <property type="entry name" value="Nop52"/>
    <property type="match status" value="1"/>
</dbReference>
<dbReference type="Proteomes" id="UP000293360">
    <property type="component" value="Unassembled WGS sequence"/>
</dbReference>
<evidence type="ECO:0008006" key="8">
    <source>
        <dbReference type="Google" id="ProtNLM"/>
    </source>
</evidence>
<organism evidence="6 7">
    <name type="scientific">Monosporascus ibericus</name>
    <dbReference type="NCBI Taxonomy" id="155417"/>
    <lineage>
        <taxon>Eukaryota</taxon>
        <taxon>Fungi</taxon>
        <taxon>Dikarya</taxon>
        <taxon>Ascomycota</taxon>
        <taxon>Pezizomycotina</taxon>
        <taxon>Sordariomycetes</taxon>
        <taxon>Xylariomycetidae</taxon>
        <taxon>Xylariales</taxon>
        <taxon>Xylariales incertae sedis</taxon>
        <taxon>Monosporascus</taxon>
    </lineage>
</organism>
<feature type="compositionally biased region" description="Basic and acidic residues" evidence="5">
    <location>
        <begin position="236"/>
        <end position="254"/>
    </location>
</feature>
<evidence type="ECO:0000256" key="2">
    <source>
        <dbReference type="ARBA" id="ARBA00006374"/>
    </source>
</evidence>